<evidence type="ECO:0000313" key="11">
    <source>
        <dbReference type="Proteomes" id="UP000218231"/>
    </source>
</evidence>
<protein>
    <submittedName>
        <fullName evidence="10">Uncharacterized protein</fullName>
    </submittedName>
</protein>
<evidence type="ECO:0000256" key="1">
    <source>
        <dbReference type="ARBA" id="ARBA00004604"/>
    </source>
</evidence>
<dbReference type="Proteomes" id="UP000218231">
    <property type="component" value="Unassembled WGS sequence"/>
</dbReference>
<keyword evidence="5" id="KW-0539">Nucleus</keyword>
<dbReference type="InterPro" id="IPR012580">
    <property type="entry name" value="NUC153"/>
</dbReference>
<feature type="compositionally biased region" description="Basic and acidic residues" evidence="6">
    <location>
        <begin position="617"/>
        <end position="638"/>
    </location>
</feature>
<dbReference type="InterPro" id="IPR056551">
    <property type="entry name" value="Beta-prop_NOL10_N"/>
</dbReference>
<evidence type="ECO:0000256" key="5">
    <source>
        <dbReference type="ARBA" id="ARBA00023242"/>
    </source>
</evidence>
<comment type="subcellular location">
    <subcellularLocation>
        <location evidence="1">Nucleus</location>
        <location evidence="1">Nucleolus</location>
    </subcellularLocation>
</comment>
<evidence type="ECO:0000259" key="7">
    <source>
        <dbReference type="Pfam" id="PF08159"/>
    </source>
</evidence>
<feature type="compositionally biased region" description="Polar residues" evidence="6">
    <location>
        <begin position="582"/>
        <end position="592"/>
    </location>
</feature>
<name>A0A2A2J6R9_9BILA</name>
<dbReference type="GO" id="GO:0030686">
    <property type="term" value="C:90S preribosome"/>
    <property type="evidence" value="ECO:0007669"/>
    <property type="project" value="TreeGrafter"/>
</dbReference>
<reference evidence="10 11" key="1">
    <citation type="journal article" date="2017" name="Curr. Biol.">
        <title>Genome architecture and evolution of a unichromosomal asexual nematode.</title>
        <authorList>
            <person name="Fradin H."/>
            <person name="Zegar C."/>
            <person name="Gutwein M."/>
            <person name="Lucas J."/>
            <person name="Kovtun M."/>
            <person name="Corcoran D."/>
            <person name="Baugh L.R."/>
            <person name="Kiontke K."/>
            <person name="Gunsalus K."/>
            <person name="Fitch D.H."/>
            <person name="Piano F."/>
        </authorList>
    </citation>
    <scope>NUCLEOTIDE SEQUENCE [LARGE SCALE GENOMIC DNA]</scope>
    <source>
        <strain evidence="10">PF1309</strain>
    </source>
</reference>
<dbReference type="SUPFAM" id="SSF50978">
    <property type="entry name" value="WD40 repeat-like"/>
    <property type="match status" value="1"/>
</dbReference>
<dbReference type="EMBL" id="LIAE01010637">
    <property type="protein sequence ID" value="PAV57470.1"/>
    <property type="molecule type" value="Genomic_DNA"/>
</dbReference>
<evidence type="ECO:0000256" key="3">
    <source>
        <dbReference type="ARBA" id="ARBA00022574"/>
    </source>
</evidence>
<comment type="caution">
    <text evidence="10">The sequence shown here is derived from an EMBL/GenBank/DDBJ whole genome shotgun (WGS) entry which is preliminary data.</text>
</comment>
<feature type="domain" description="NUC153" evidence="7">
    <location>
        <begin position="511"/>
        <end position="534"/>
    </location>
</feature>
<evidence type="ECO:0000313" key="10">
    <source>
        <dbReference type="EMBL" id="PAV57470.1"/>
    </source>
</evidence>
<organism evidence="10 11">
    <name type="scientific">Diploscapter pachys</name>
    <dbReference type="NCBI Taxonomy" id="2018661"/>
    <lineage>
        <taxon>Eukaryota</taxon>
        <taxon>Metazoa</taxon>
        <taxon>Ecdysozoa</taxon>
        <taxon>Nematoda</taxon>
        <taxon>Chromadorea</taxon>
        <taxon>Rhabditida</taxon>
        <taxon>Rhabditina</taxon>
        <taxon>Rhabditomorpha</taxon>
        <taxon>Rhabditoidea</taxon>
        <taxon>Rhabditidae</taxon>
        <taxon>Diploscapter</taxon>
    </lineage>
</organism>
<keyword evidence="4" id="KW-0677">Repeat</keyword>
<evidence type="ECO:0000259" key="8">
    <source>
        <dbReference type="Pfam" id="PF23097"/>
    </source>
</evidence>
<proteinExistence type="inferred from homology"/>
<sequence length="766" mass="88025">MAVSTVNDVQIFNLSYGRAIPDWLSSNARRKLERKNIDVRRRIQLIQDFEMPDVSHTVNVSPDGRYVFTSGIYKPYMKCFDLNDLALKFERGIDAEIIKLLVLSDDYSKVWKKVSILESKFHTQVVMLEDDRYLEFHAAFGRYFRMRIPRFGRDMAFCKEASDLFIVGNSSEIYRLNLEQGEWLPPLQTTAPAINCAQFSSEHQLFLCGTSLGQVEAWDHRDGTRVGVLPAVESLCSAEGSHLDHSQVTALAFRDPLHIGVGTSSGHILLYDIRSRKPLLIKDHNNDLPIKKVDFARRDESTIVLSMDERMLKMWDESSGRPIVAIENTMKFNDFVRYKDSGMLFFAVEAPRMLQYFVPLLGPAPKWCSYLESVTEELEAAQEESAVYDDYMFVTKEQLDELGLSALIGTPTLRAYMHGFLIDARLYNKANTLTRPFAYDNYKKNKVKELLHKEREQETIKKPTNLPKVNTALAAKLQEGMQLSKDMASLKGREKQKVKKVAEAAQTILHDERFKKIFENHDFEVDEKSEAFEKVAQITTNLAARKKPRVALQDDEMDSASGSDNDETFDLRDQENGEEDGQSGTKTAAFHSSSDEDEDLSMKARRNKERLMRRKASKAEQRKKYKEQKEALRVERQERLKNKPKAFKLVEVAPGESTSKFMDEHAIELNEKTKDIPFALQKKKIDREKSKLKMRKGEQDEEEATPFGGREMTFKISRETRADREKLANKEHKAERRAVARLPTRTVTKGLKKLPGNLKNVGKKTW</sequence>
<dbReference type="AlphaFoldDB" id="A0A2A2J6R9"/>
<evidence type="ECO:0000256" key="4">
    <source>
        <dbReference type="ARBA" id="ARBA00022737"/>
    </source>
</evidence>
<evidence type="ECO:0000256" key="2">
    <source>
        <dbReference type="ARBA" id="ARBA00005264"/>
    </source>
</evidence>
<evidence type="ECO:0000259" key="9">
    <source>
        <dbReference type="Pfam" id="PF23098"/>
    </source>
</evidence>
<dbReference type="PANTHER" id="PTHR14927:SF0">
    <property type="entry name" value="NUCLEOLAR PROTEIN 10"/>
    <property type="match status" value="1"/>
</dbReference>
<dbReference type="Gene3D" id="2.130.10.10">
    <property type="entry name" value="YVTN repeat-like/Quinoprotein amine dehydrogenase"/>
    <property type="match status" value="1"/>
</dbReference>
<feature type="region of interest" description="Disordered" evidence="6">
    <location>
        <begin position="546"/>
        <end position="638"/>
    </location>
</feature>
<dbReference type="OrthoDB" id="273340at2759"/>
<feature type="region of interest" description="Disordered" evidence="6">
    <location>
        <begin position="689"/>
        <end position="710"/>
    </location>
</feature>
<dbReference type="InterPro" id="IPR056550">
    <property type="entry name" value="NOL10_2nd"/>
</dbReference>
<feature type="compositionally biased region" description="Basic and acidic residues" evidence="6">
    <location>
        <begin position="689"/>
        <end position="698"/>
    </location>
</feature>
<evidence type="ECO:0000256" key="6">
    <source>
        <dbReference type="SAM" id="MobiDB-lite"/>
    </source>
</evidence>
<gene>
    <name evidence="10" type="ORF">WR25_26889</name>
</gene>
<dbReference type="InterPro" id="IPR015943">
    <property type="entry name" value="WD40/YVTN_repeat-like_dom_sf"/>
</dbReference>
<dbReference type="GO" id="GO:0032040">
    <property type="term" value="C:small-subunit processome"/>
    <property type="evidence" value="ECO:0007669"/>
    <property type="project" value="TreeGrafter"/>
</dbReference>
<dbReference type="Pfam" id="PF23098">
    <property type="entry name" value="Beta-prop_NOL10_N"/>
    <property type="match status" value="1"/>
</dbReference>
<feature type="compositionally biased region" description="Acidic residues" evidence="6">
    <location>
        <begin position="553"/>
        <end position="568"/>
    </location>
</feature>
<dbReference type="InterPro" id="IPR040382">
    <property type="entry name" value="NOL10/Enp2"/>
</dbReference>
<dbReference type="STRING" id="2018661.A0A2A2J6R9"/>
<comment type="similarity">
    <text evidence="2">Belongs to the WD repeat NOL10/ENP2 family.</text>
</comment>
<keyword evidence="3" id="KW-0853">WD repeat</keyword>
<dbReference type="Pfam" id="PF08159">
    <property type="entry name" value="NUC153"/>
    <property type="match status" value="1"/>
</dbReference>
<feature type="domain" description="Nucleolar protein 10-like N-terminal" evidence="9">
    <location>
        <begin position="1"/>
        <end position="380"/>
    </location>
</feature>
<keyword evidence="11" id="KW-1185">Reference proteome</keyword>
<dbReference type="PANTHER" id="PTHR14927">
    <property type="entry name" value="NUCLEOLAR PROTEIN 10"/>
    <property type="match status" value="1"/>
</dbReference>
<dbReference type="GO" id="GO:0000462">
    <property type="term" value="P:maturation of SSU-rRNA from tricistronic rRNA transcript (SSU-rRNA, 5.8S rRNA, LSU-rRNA)"/>
    <property type="evidence" value="ECO:0007669"/>
    <property type="project" value="TreeGrafter"/>
</dbReference>
<dbReference type="Pfam" id="PF23097">
    <property type="entry name" value="NOL10_2nd"/>
    <property type="match status" value="1"/>
</dbReference>
<dbReference type="InterPro" id="IPR036322">
    <property type="entry name" value="WD40_repeat_dom_sf"/>
</dbReference>
<accession>A0A2A2J6R9</accession>
<feature type="domain" description="Nucleolar protein 10-like second" evidence="8">
    <location>
        <begin position="387"/>
        <end position="433"/>
    </location>
</feature>
<feature type="compositionally biased region" description="Basic residues" evidence="6">
    <location>
        <begin position="603"/>
        <end position="616"/>
    </location>
</feature>